<dbReference type="eggNOG" id="COG0057">
    <property type="taxonomic scope" value="Bacteria"/>
</dbReference>
<evidence type="ECO:0000256" key="1">
    <source>
        <dbReference type="ARBA" id="ARBA00023002"/>
    </source>
</evidence>
<dbReference type="InterPro" id="IPR036291">
    <property type="entry name" value="NAD(P)-bd_dom_sf"/>
</dbReference>
<dbReference type="InterPro" id="IPR020829">
    <property type="entry name" value="GlycerAld_3-P_DH_cat"/>
</dbReference>
<dbReference type="PIRSF" id="PIRSF000149">
    <property type="entry name" value="GAP_DH"/>
    <property type="match status" value="1"/>
</dbReference>
<keyword evidence="8" id="KW-1185">Reference proteome</keyword>
<feature type="site" description="Activates thiol group during catalysis" evidence="4">
    <location>
        <position position="190"/>
    </location>
</feature>
<feature type="binding site" evidence="3">
    <location>
        <position position="131"/>
    </location>
    <ligand>
        <name>NAD(+)</name>
        <dbReference type="ChEBI" id="CHEBI:57540"/>
    </ligand>
</feature>
<keyword evidence="3" id="KW-0547">Nucleotide-binding</keyword>
<dbReference type="EC" id="1.2.1.12" evidence="7"/>
<dbReference type="GO" id="GO:0051287">
    <property type="term" value="F:NAD binding"/>
    <property type="evidence" value="ECO:0007669"/>
    <property type="project" value="InterPro"/>
</dbReference>
<dbReference type="Gene3D" id="3.40.50.720">
    <property type="entry name" value="NAD(P)-binding Rossmann-like Domain"/>
    <property type="match status" value="1"/>
</dbReference>
<dbReference type="InterPro" id="IPR020828">
    <property type="entry name" value="GlycerAld_3-P_DH_NAD(P)-bd"/>
</dbReference>
<accession>V5C0R5</accession>
<feature type="active site" description="Nucleophile" evidence="2">
    <location>
        <position position="163"/>
    </location>
</feature>
<dbReference type="Proteomes" id="UP000017842">
    <property type="component" value="Unassembled WGS sequence"/>
</dbReference>
<comment type="caution">
    <text evidence="7">The sequence shown here is derived from an EMBL/GenBank/DDBJ whole genome shotgun (WGS) entry which is preliminary data.</text>
</comment>
<dbReference type="RefSeq" id="WP_023494917.1">
    <property type="nucleotide sequence ID" value="NZ_AYLO01000073.1"/>
</dbReference>
<dbReference type="STRING" id="1116472.MGMO_76c00020"/>
<dbReference type="Pfam" id="PF02800">
    <property type="entry name" value="Gp_dh_C"/>
    <property type="match status" value="1"/>
</dbReference>
<reference evidence="7 8" key="1">
    <citation type="journal article" date="2013" name="Genome Announc.">
        <title>Draft Genome Sequence of the Methanotrophic Gammaproteobacterium Methyloglobulus morosus DSM 22980 Strain KoM1.</title>
        <authorList>
            <person name="Poehlein A."/>
            <person name="Deutzmann J.S."/>
            <person name="Daniel R."/>
            <person name="Simeonova D.D."/>
        </authorList>
    </citation>
    <scope>NUCLEOTIDE SEQUENCE [LARGE SCALE GENOMIC DNA]</scope>
    <source>
        <strain evidence="7 8">KoM1</strain>
    </source>
</reference>
<gene>
    <name evidence="7" type="primary">gap</name>
    <name evidence="7" type="ORF">MGMO_76c00020</name>
</gene>
<organism evidence="7 8">
    <name type="scientific">Methyloglobulus morosus KoM1</name>
    <dbReference type="NCBI Taxonomy" id="1116472"/>
    <lineage>
        <taxon>Bacteria</taxon>
        <taxon>Pseudomonadati</taxon>
        <taxon>Pseudomonadota</taxon>
        <taxon>Gammaproteobacteria</taxon>
        <taxon>Methylococcales</taxon>
        <taxon>Methylococcaceae</taxon>
        <taxon>Methyloglobulus</taxon>
    </lineage>
</organism>
<keyword evidence="3" id="KW-0520">NAD</keyword>
<name>V5C0R5_9GAMM</name>
<dbReference type="OrthoDB" id="5572489at2"/>
<keyword evidence="1 7" id="KW-0560">Oxidoreductase</keyword>
<comment type="similarity">
    <text evidence="5">Belongs to the glyceraldehyde-3-phosphate dehydrogenase family.</text>
</comment>
<dbReference type="PRINTS" id="PR00078">
    <property type="entry name" value="G3PDHDRGNASE"/>
</dbReference>
<evidence type="ECO:0000313" key="7">
    <source>
        <dbReference type="EMBL" id="ESS72042.1"/>
    </source>
</evidence>
<proteinExistence type="inferred from homology"/>
<evidence type="ECO:0000256" key="4">
    <source>
        <dbReference type="PIRSR" id="PIRSR000149-4"/>
    </source>
</evidence>
<dbReference type="InterPro" id="IPR020831">
    <property type="entry name" value="GlycerAld/Erythrose_P_DH"/>
</dbReference>
<evidence type="ECO:0000256" key="3">
    <source>
        <dbReference type="PIRSR" id="PIRSR000149-3"/>
    </source>
</evidence>
<dbReference type="PANTHER" id="PTHR43148">
    <property type="entry name" value="GLYCERALDEHYDE-3-PHOSPHATE DEHYDROGENASE 2"/>
    <property type="match status" value="1"/>
</dbReference>
<protein>
    <submittedName>
        <fullName evidence="7">Glyceraldehyde-3-phosphate dehydrogenase Gap</fullName>
        <ecNumber evidence="7">1.2.1.12</ecNumber>
    </submittedName>
</protein>
<dbReference type="PATRIC" id="fig|1116472.3.peg.2176"/>
<evidence type="ECO:0000259" key="6">
    <source>
        <dbReference type="SMART" id="SM00846"/>
    </source>
</evidence>
<dbReference type="SUPFAM" id="SSF51735">
    <property type="entry name" value="NAD(P)-binding Rossmann-fold domains"/>
    <property type="match status" value="1"/>
</dbReference>
<evidence type="ECO:0000256" key="5">
    <source>
        <dbReference type="RuleBase" id="RU000397"/>
    </source>
</evidence>
<dbReference type="AlphaFoldDB" id="V5C0R5"/>
<dbReference type="Pfam" id="PF00044">
    <property type="entry name" value="Gp_dh_N"/>
    <property type="match status" value="1"/>
</dbReference>
<evidence type="ECO:0000256" key="2">
    <source>
        <dbReference type="PIRSR" id="PIRSR000149-1"/>
    </source>
</evidence>
<dbReference type="GO" id="GO:0004365">
    <property type="term" value="F:glyceraldehyde-3-phosphate dehydrogenase (NAD+) (phosphorylating) activity"/>
    <property type="evidence" value="ECO:0007669"/>
    <property type="project" value="UniProtKB-EC"/>
</dbReference>
<evidence type="ECO:0000313" key="8">
    <source>
        <dbReference type="Proteomes" id="UP000017842"/>
    </source>
</evidence>
<feature type="binding site" evidence="3">
    <location>
        <position position="38"/>
    </location>
    <ligand>
        <name>NAD(+)</name>
        <dbReference type="ChEBI" id="CHEBI:57540"/>
    </ligand>
</feature>
<sequence length="352" mass="38765">MTKLRVGIIGLGRVGRGIIRADFDQAGGEKYNLCALCDVMPENQVTYLLANDSTYGKPPVSLDCENKFITFAGKKVPYVRGDRRRNILGHESFAELRDLELDVIIDSTGTANINDLRGLIEQKIAKKVLCTANIAGIDASIVYGVNHKQYDPLQHHVIAASTCTGNAMAPVAYILNKHIGIDYARIITIHPALSDQRVLDGFHFSVPQLGRTCAASIIPISTNVAKSTALVLPELEGKLDSISYRVPTTIVSAMDVTATLSRDTSLAECIELMENYAQNELKGIIDCEYDAWGHEKVSIDYLGSEYSAIILMKHLQVSNQRHMGLSIMHDNERAYCCRVLDVLGVLQDAWVQ</sequence>
<feature type="domain" description="Glyceraldehyde 3-phosphate dehydrogenase NAD(P) binding" evidence="6">
    <location>
        <begin position="4"/>
        <end position="163"/>
    </location>
</feature>
<feature type="binding site" evidence="3">
    <location>
        <position position="331"/>
    </location>
    <ligand>
        <name>NAD(+)</name>
        <dbReference type="ChEBI" id="CHEBI:57540"/>
    </ligand>
</feature>
<dbReference type="EMBL" id="AYLO01000073">
    <property type="protein sequence ID" value="ESS72042.1"/>
    <property type="molecule type" value="Genomic_DNA"/>
</dbReference>
<dbReference type="SMART" id="SM00846">
    <property type="entry name" value="Gp_dh_N"/>
    <property type="match status" value="1"/>
</dbReference>
<dbReference type="Gene3D" id="3.30.360.10">
    <property type="entry name" value="Dihydrodipicolinate Reductase, domain 2"/>
    <property type="match status" value="1"/>
</dbReference>
<dbReference type="SUPFAM" id="SSF55347">
    <property type="entry name" value="Glyceraldehyde-3-phosphate dehydrogenase-like, C-terminal domain"/>
    <property type="match status" value="1"/>
</dbReference>